<sequence length="111" mass="11841">MATCSRPDGNTVLGRSIRTPADCRAGRPLAGRRAGRRGTGDGQDLVNEVGESHAVSVSASDRTARRRIHVARKARRLPTLTAPQPPLRPGRPGRSVHEGERFGTAYTTGCS</sequence>
<evidence type="ECO:0000313" key="2">
    <source>
        <dbReference type="EMBL" id="GGV04860.1"/>
    </source>
</evidence>
<evidence type="ECO:0000256" key="1">
    <source>
        <dbReference type="SAM" id="MobiDB-lite"/>
    </source>
</evidence>
<proteinExistence type="predicted"/>
<protein>
    <submittedName>
        <fullName evidence="2">Uncharacterized protein</fullName>
    </submittedName>
</protein>
<organism evidence="2 3">
    <name type="scientific">Streptomyces albospinus</name>
    <dbReference type="NCBI Taxonomy" id="285515"/>
    <lineage>
        <taxon>Bacteria</taxon>
        <taxon>Bacillati</taxon>
        <taxon>Actinomycetota</taxon>
        <taxon>Actinomycetes</taxon>
        <taxon>Kitasatosporales</taxon>
        <taxon>Streptomycetaceae</taxon>
        <taxon>Streptomyces</taxon>
    </lineage>
</organism>
<gene>
    <name evidence="2" type="ORF">GCM10010211_84970</name>
</gene>
<dbReference type="EMBL" id="BMRP01000102">
    <property type="protein sequence ID" value="GGV04860.1"/>
    <property type="molecule type" value="Genomic_DNA"/>
</dbReference>
<name>A0ABQ2VRV8_9ACTN</name>
<comment type="caution">
    <text evidence="2">The sequence shown here is derived from an EMBL/GenBank/DDBJ whole genome shotgun (WGS) entry which is preliminary data.</text>
</comment>
<reference evidence="3" key="1">
    <citation type="journal article" date="2019" name="Int. J. Syst. Evol. Microbiol.">
        <title>The Global Catalogue of Microorganisms (GCM) 10K type strain sequencing project: providing services to taxonomists for standard genome sequencing and annotation.</title>
        <authorList>
            <consortium name="The Broad Institute Genomics Platform"/>
            <consortium name="The Broad Institute Genome Sequencing Center for Infectious Disease"/>
            <person name="Wu L."/>
            <person name="Ma J."/>
        </authorList>
    </citation>
    <scope>NUCLEOTIDE SEQUENCE [LARGE SCALE GENOMIC DNA]</scope>
    <source>
        <strain evidence="3">JCM 3399</strain>
    </source>
</reference>
<keyword evidence="3" id="KW-1185">Reference proteome</keyword>
<feature type="region of interest" description="Disordered" evidence="1">
    <location>
        <begin position="71"/>
        <end position="111"/>
    </location>
</feature>
<accession>A0ABQ2VRV8</accession>
<evidence type="ECO:0000313" key="3">
    <source>
        <dbReference type="Proteomes" id="UP000654471"/>
    </source>
</evidence>
<dbReference type="Proteomes" id="UP000654471">
    <property type="component" value="Unassembled WGS sequence"/>
</dbReference>
<feature type="region of interest" description="Disordered" evidence="1">
    <location>
        <begin position="1"/>
        <end position="46"/>
    </location>
</feature>